<keyword evidence="3" id="KW-1185">Reference proteome</keyword>
<reference evidence="2" key="1">
    <citation type="journal article" date="2023" name="Mol. Phylogenet. Evol.">
        <title>Genome-scale phylogeny and comparative genomics of the fungal order Sordariales.</title>
        <authorList>
            <person name="Hensen N."/>
            <person name="Bonometti L."/>
            <person name="Westerberg I."/>
            <person name="Brannstrom I.O."/>
            <person name="Guillou S."/>
            <person name="Cros-Aarteil S."/>
            <person name="Calhoun S."/>
            <person name="Haridas S."/>
            <person name="Kuo A."/>
            <person name="Mondo S."/>
            <person name="Pangilinan J."/>
            <person name="Riley R."/>
            <person name="LaButti K."/>
            <person name="Andreopoulos B."/>
            <person name="Lipzen A."/>
            <person name="Chen C."/>
            <person name="Yan M."/>
            <person name="Daum C."/>
            <person name="Ng V."/>
            <person name="Clum A."/>
            <person name="Steindorff A."/>
            <person name="Ohm R.A."/>
            <person name="Martin F."/>
            <person name="Silar P."/>
            <person name="Natvig D.O."/>
            <person name="Lalanne C."/>
            <person name="Gautier V."/>
            <person name="Ament-Velasquez S.L."/>
            <person name="Kruys A."/>
            <person name="Hutchinson M.I."/>
            <person name="Powell A.J."/>
            <person name="Barry K."/>
            <person name="Miller A.N."/>
            <person name="Grigoriev I.V."/>
            <person name="Debuchy R."/>
            <person name="Gladieux P."/>
            <person name="Hiltunen Thoren M."/>
            <person name="Johannesson H."/>
        </authorList>
    </citation>
    <scope>NUCLEOTIDE SEQUENCE</scope>
    <source>
        <strain evidence="2">CBS 232.78</strain>
    </source>
</reference>
<protein>
    <submittedName>
        <fullName evidence="2">Uncharacterized protein</fullName>
    </submittedName>
</protein>
<keyword evidence="1" id="KW-1133">Transmembrane helix</keyword>
<evidence type="ECO:0000256" key="1">
    <source>
        <dbReference type="SAM" id="Phobius"/>
    </source>
</evidence>
<sequence length="210" mass="24403">MALFCAKGETSVYTTVFFTVWLAFGGEHVGILKIHHHEMSMHRKDDGRDIGHGLIQQMAHALEVCMIHWLIGAHPRLHFSFFFLIPRISYAFFVLTIFTTQDTTSILMFNNPPLYMSIYLIPARPGTLVLVDSITTNYLPYISVTRVWCAMYRIAQATENCIFPFFFLHTRRVHKEKFRMGFPGKWAWYSSLLEVSGEAAYYSCRRLMGR</sequence>
<evidence type="ECO:0000313" key="2">
    <source>
        <dbReference type="EMBL" id="KAK3393178.1"/>
    </source>
</evidence>
<comment type="caution">
    <text evidence="2">The sequence shown here is derived from an EMBL/GenBank/DDBJ whole genome shotgun (WGS) entry which is preliminary data.</text>
</comment>
<proteinExistence type="predicted"/>
<feature type="transmembrane region" description="Helical" evidence="1">
    <location>
        <begin position="12"/>
        <end position="32"/>
    </location>
</feature>
<keyword evidence="1" id="KW-0472">Membrane</keyword>
<dbReference type="Proteomes" id="UP001285441">
    <property type="component" value="Unassembled WGS sequence"/>
</dbReference>
<keyword evidence="1" id="KW-0812">Transmembrane</keyword>
<name>A0AAE0P4D0_9PEZI</name>
<reference evidence="2" key="2">
    <citation type="submission" date="2023-06" db="EMBL/GenBank/DDBJ databases">
        <authorList>
            <consortium name="Lawrence Berkeley National Laboratory"/>
            <person name="Haridas S."/>
            <person name="Hensen N."/>
            <person name="Bonometti L."/>
            <person name="Westerberg I."/>
            <person name="Brannstrom I.O."/>
            <person name="Guillou S."/>
            <person name="Cros-Aarteil S."/>
            <person name="Calhoun S."/>
            <person name="Kuo A."/>
            <person name="Mondo S."/>
            <person name="Pangilinan J."/>
            <person name="Riley R."/>
            <person name="LaButti K."/>
            <person name="Andreopoulos B."/>
            <person name="Lipzen A."/>
            <person name="Chen C."/>
            <person name="Yanf M."/>
            <person name="Daum C."/>
            <person name="Ng V."/>
            <person name="Clum A."/>
            <person name="Steindorff A."/>
            <person name="Ohm R."/>
            <person name="Martin F."/>
            <person name="Silar P."/>
            <person name="Natvig D."/>
            <person name="Lalanne C."/>
            <person name="Gautier V."/>
            <person name="Ament-velasquez S.L."/>
            <person name="Kruys A."/>
            <person name="Hutchinson M.I."/>
            <person name="Powell A.J."/>
            <person name="Barry K."/>
            <person name="Miller A.N."/>
            <person name="Grigoriev I.V."/>
            <person name="Debuchy R."/>
            <person name="Gladieux P."/>
            <person name="Thoren M.H."/>
            <person name="Johannesson H."/>
        </authorList>
    </citation>
    <scope>NUCLEOTIDE SEQUENCE</scope>
    <source>
        <strain evidence="2">CBS 232.78</strain>
    </source>
</reference>
<feature type="transmembrane region" description="Helical" evidence="1">
    <location>
        <begin position="77"/>
        <end position="98"/>
    </location>
</feature>
<dbReference type="AlphaFoldDB" id="A0AAE0P4D0"/>
<dbReference type="EMBL" id="JAULSW010000001">
    <property type="protein sequence ID" value="KAK3393178.1"/>
    <property type="molecule type" value="Genomic_DNA"/>
</dbReference>
<evidence type="ECO:0000313" key="3">
    <source>
        <dbReference type="Proteomes" id="UP001285441"/>
    </source>
</evidence>
<organism evidence="2 3">
    <name type="scientific">Podospora didyma</name>
    <dbReference type="NCBI Taxonomy" id="330526"/>
    <lineage>
        <taxon>Eukaryota</taxon>
        <taxon>Fungi</taxon>
        <taxon>Dikarya</taxon>
        <taxon>Ascomycota</taxon>
        <taxon>Pezizomycotina</taxon>
        <taxon>Sordariomycetes</taxon>
        <taxon>Sordariomycetidae</taxon>
        <taxon>Sordariales</taxon>
        <taxon>Podosporaceae</taxon>
        <taxon>Podospora</taxon>
    </lineage>
</organism>
<gene>
    <name evidence="2" type="ORF">B0H63DRAFT_12475</name>
</gene>
<accession>A0AAE0P4D0</accession>